<accession>A0A4R8VFT3</accession>
<sequence>MTNAGMTGLSSTGQAVGMEDVPDPQVPERARRRTYTAKYKRDILTEYESLNRQGRGALLRREKLYTSLVSSWRDQRDKGVLAALARPAGAPPASAAEKDAARLRKENLRLSGELETARQVIAIQGKLSALLDQLSTNSSETNTEK</sequence>
<gene>
    <name evidence="3" type="ORF">E3O11_15000</name>
</gene>
<organism evidence="3 4">
    <name type="scientific">Cryobacterium levicorallinum</name>
    <dbReference type="NCBI Taxonomy" id="995038"/>
    <lineage>
        <taxon>Bacteria</taxon>
        <taxon>Bacillati</taxon>
        <taxon>Actinomycetota</taxon>
        <taxon>Actinomycetes</taxon>
        <taxon>Micrococcales</taxon>
        <taxon>Microbacteriaceae</taxon>
        <taxon>Cryobacterium</taxon>
    </lineage>
</organism>
<dbReference type="SUPFAM" id="SSF46689">
    <property type="entry name" value="Homeodomain-like"/>
    <property type="match status" value="1"/>
</dbReference>
<feature type="coiled-coil region" evidence="1">
    <location>
        <begin position="93"/>
        <end position="120"/>
    </location>
</feature>
<dbReference type="AlphaFoldDB" id="A0A4R8VFT3"/>
<protein>
    <recommendedName>
        <fullName evidence="5">Transposase</fullName>
    </recommendedName>
</protein>
<feature type="region of interest" description="Disordered" evidence="2">
    <location>
        <begin position="1"/>
        <end position="34"/>
    </location>
</feature>
<evidence type="ECO:0008006" key="5">
    <source>
        <dbReference type="Google" id="ProtNLM"/>
    </source>
</evidence>
<evidence type="ECO:0000313" key="3">
    <source>
        <dbReference type="EMBL" id="TFB82480.1"/>
    </source>
</evidence>
<dbReference type="InterPro" id="IPR009057">
    <property type="entry name" value="Homeodomain-like_sf"/>
</dbReference>
<keyword evidence="1" id="KW-0175">Coiled coil</keyword>
<evidence type="ECO:0000256" key="2">
    <source>
        <dbReference type="SAM" id="MobiDB-lite"/>
    </source>
</evidence>
<dbReference type="EMBL" id="SOFE01000024">
    <property type="protein sequence ID" value="TFB82480.1"/>
    <property type="molecule type" value="Genomic_DNA"/>
</dbReference>
<reference evidence="3 4" key="1">
    <citation type="submission" date="2019-03" db="EMBL/GenBank/DDBJ databases">
        <title>Genomics of glacier-inhabiting Cryobacterium strains.</title>
        <authorList>
            <person name="Liu Q."/>
            <person name="Xin Y.-H."/>
        </authorList>
    </citation>
    <scope>NUCLEOTIDE SEQUENCE [LARGE SCALE GENOMIC DNA]</scope>
    <source>
        <strain evidence="3 4">Hh34</strain>
    </source>
</reference>
<dbReference type="Proteomes" id="UP000297963">
    <property type="component" value="Unassembled WGS sequence"/>
</dbReference>
<evidence type="ECO:0000256" key="1">
    <source>
        <dbReference type="SAM" id="Coils"/>
    </source>
</evidence>
<evidence type="ECO:0000313" key="4">
    <source>
        <dbReference type="Proteomes" id="UP000297963"/>
    </source>
</evidence>
<feature type="compositionally biased region" description="Polar residues" evidence="2">
    <location>
        <begin position="1"/>
        <end position="14"/>
    </location>
</feature>
<name>A0A4R8VFT3_9MICO</name>
<comment type="caution">
    <text evidence="3">The sequence shown here is derived from an EMBL/GenBank/DDBJ whole genome shotgun (WGS) entry which is preliminary data.</text>
</comment>
<proteinExistence type="predicted"/>